<feature type="coiled-coil region" evidence="1">
    <location>
        <begin position="1"/>
        <end position="39"/>
    </location>
</feature>
<evidence type="ECO:0000256" key="1">
    <source>
        <dbReference type="SAM" id="Coils"/>
    </source>
</evidence>
<evidence type="ECO:0000313" key="3">
    <source>
        <dbReference type="Proteomes" id="UP000031184"/>
    </source>
</evidence>
<gene>
    <name evidence="2" type="ORF">C095_01495</name>
</gene>
<protein>
    <submittedName>
        <fullName evidence="2">Uncharacterized protein</fullName>
    </submittedName>
</protein>
<dbReference type="EMBL" id="AUZI01000008">
    <property type="protein sequence ID" value="KID50102.1"/>
    <property type="molecule type" value="Genomic_DNA"/>
</dbReference>
<reference evidence="2 3" key="1">
    <citation type="submission" date="2013-08" db="EMBL/GenBank/DDBJ databases">
        <title>An opportunistic ruminal bacterium that causes liver abscesses in cattle.</title>
        <authorList>
            <person name="Benahmed F.H."/>
            <person name="Rasmussen M."/>
            <person name="Harbottle H."/>
            <person name="Soppet D."/>
            <person name="Nagaraja T.G."/>
            <person name="Davidson M."/>
        </authorList>
    </citation>
    <scope>NUCLEOTIDE SEQUENCE [LARGE SCALE GENOMIC DNA]</scope>
    <source>
        <strain evidence="2 3">B35</strain>
    </source>
</reference>
<dbReference type="AlphaFoldDB" id="A0A0B4FRK9"/>
<organism evidence="2 3">
    <name type="scientific">Fusobacterium necrophorum subsp. funduliforme B35</name>
    <dbReference type="NCBI Taxonomy" id="1226633"/>
    <lineage>
        <taxon>Bacteria</taxon>
        <taxon>Fusobacteriati</taxon>
        <taxon>Fusobacteriota</taxon>
        <taxon>Fusobacteriia</taxon>
        <taxon>Fusobacteriales</taxon>
        <taxon>Fusobacteriaceae</taxon>
        <taxon>Fusobacterium</taxon>
    </lineage>
</organism>
<accession>A0A0B4FRK9</accession>
<dbReference type="PATRIC" id="fig|1226633.4.peg.300"/>
<keyword evidence="1" id="KW-0175">Coiled coil</keyword>
<comment type="caution">
    <text evidence="2">The sequence shown here is derived from an EMBL/GenBank/DDBJ whole genome shotgun (WGS) entry which is preliminary data.</text>
</comment>
<proteinExistence type="predicted"/>
<sequence>MEEYEKKVNKINEEFLSEKQKIDMEIGKLKDDLKDEEVQEFLTVLDRKESSETTIKHLEKLKEENMKRENPMMKKKTMQAIQFIRKFLYIQVEMEFLSIRREQKVKKNNL</sequence>
<dbReference type="Proteomes" id="UP000031184">
    <property type="component" value="Unassembled WGS sequence"/>
</dbReference>
<evidence type="ECO:0000313" key="2">
    <source>
        <dbReference type="EMBL" id="KID50102.1"/>
    </source>
</evidence>
<name>A0A0B4FRK9_9FUSO</name>